<dbReference type="NCBIfam" id="NF003656">
    <property type="entry name" value="PRK05287.1-4"/>
    <property type="match status" value="1"/>
</dbReference>
<dbReference type="Pfam" id="PF07072">
    <property type="entry name" value="ZapD"/>
    <property type="match status" value="1"/>
</dbReference>
<evidence type="ECO:0000256" key="1">
    <source>
        <dbReference type="ARBA" id="ARBA00022490"/>
    </source>
</evidence>
<dbReference type="HAMAP" id="MF_01092">
    <property type="entry name" value="ZapD"/>
    <property type="match status" value="1"/>
</dbReference>
<comment type="caution">
    <text evidence="6">The sequence shown here is derived from an EMBL/GenBank/DDBJ whole genome shotgun (WGS) entry which is preliminary data.</text>
</comment>
<dbReference type="SUPFAM" id="SSF160950">
    <property type="entry name" value="YacF-like"/>
    <property type="match status" value="1"/>
</dbReference>
<dbReference type="AlphaFoldDB" id="A0A4R3MWI4"/>
<dbReference type="Gene3D" id="2.60.440.10">
    <property type="entry name" value="YacF-like domains"/>
    <property type="match status" value="1"/>
</dbReference>
<evidence type="ECO:0000256" key="2">
    <source>
        <dbReference type="ARBA" id="ARBA00022618"/>
    </source>
</evidence>
<keyword evidence="3 5" id="KW-0717">Septation</keyword>
<keyword evidence="7" id="KW-1185">Reference proteome</keyword>
<dbReference type="EMBL" id="SMAO01000007">
    <property type="protein sequence ID" value="TCT19831.1"/>
    <property type="molecule type" value="Genomic_DNA"/>
</dbReference>
<dbReference type="GO" id="GO:0000917">
    <property type="term" value="P:division septum assembly"/>
    <property type="evidence" value="ECO:0007669"/>
    <property type="project" value="UniProtKB-KW"/>
</dbReference>
<dbReference type="OrthoDB" id="5294622at2"/>
<dbReference type="PANTHER" id="PTHR39455:SF1">
    <property type="entry name" value="CELL DIVISION PROTEIN ZAPD"/>
    <property type="match status" value="1"/>
</dbReference>
<dbReference type="Gene3D" id="1.10.3900.10">
    <property type="entry name" value="YacF-like"/>
    <property type="match status" value="1"/>
</dbReference>
<evidence type="ECO:0000256" key="3">
    <source>
        <dbReference type="ARBA" id="ARBA00023210"/>
    </source>
</evidence>
<dbReference type="InterPro" id="IPR009777">
    <property type="entry name" value="ZapD"/>
</dbReference>
<proteinExistence type="inferred from homology"/>
<keyword evidence="1 5" id="KW-0963">Cytoplasm</keyword>
<reference evidence="6 7" key="1">
    <citation type="submission" date="2019-03" db="EMBL/GenBank/DDBJ databases">
        <title>Genomic Encyclopedia of Type Strains, Phase IV (KMG-IV): sequencing the most valuable type-strain genomes for metagenomic binning, comparative biology and taxonomic classification.</title>
        <authorList>
            <person name="Goeker M."/>
        </authorList>
    </citation>
    <scope>NUCLEOTIDE SEQUENCE [LARGE SCALE GENOMIC DNA]</scope>
    <source>
        <strain evidence="6 7">DSM 13587</strain>
    </source>
</reference>
<dbReference type="InterPro" id="IPR027462">
    <property type="entry name" value="ZapD_C"/>
</dbReference>
<dbReference type="Proteomes" id="UP000295717">
    <property type="component" value="Unassembled WGS sequence"/>
</dbReference>
<protein>
    <recommendedName>
        <fullName evidence="5">Cell division protein ZapD</fullName>
    </recommendedName>
    <alternativeName>
        <fullName evidence="5">Z ring-associated protein D</fullName>
    </alternativeName>
</protein>
<evidence type="ECO:0000256" key="5">
    <source>
        <dbReference type="HAMAP-Rule" id="MF_01092"/>
    </source>
</evidence>
<sequence length="251" mass="27862">MIFEHPLNERIRTLLRLEHLFGQLDHFVPQPSPWAARAAIGALLEIADIVACADVRNELLKELDRHIAILNRLAHQRGVDPGMLADVVGNLEAAVADLQEVSGSLGRRAREDDFLKTILHRVSIPGGTCSFDLPHFHSWLLQPPDVRQAGFTGWLSDLRPASAAIQLVLSLIRTSARPQSMLAGRGLFQEALDPQVPLQMLCIGLDPAACVYPEISGHHNRFNIRFMHAWPDGRSTPCQEDIPFNLTCCVL</sequence>
<dbReference type="GO" id="GO:0043093">
    <property type="term" value="P:FtsZ-dependent cytokinesis"/>
    <property type="evidence" value="ECO:0007669"/>
    <property type="project" value="UniProtKB-UniRule"/>
</dbReference>
<name>A0A4R3MWI4_9GAMM</name>
<evidence type="ECO:0000256" key="4">
    <source>
        <dbReference type="ARBA" id="ARBA00023306"/>
    </source>
</evidence>
<keyword evidence="4 5" id="KW-0131">Cell cycle</keyword>
<dbReference type="GO" id="GO:0032153">
    <property type="term" value="C:cell division site"/>
    <property type="evidence" value="ECO:0007669"/>
    <property type="project" value="TreeGrafter"/>
</dbReference>
<dbReference type="GO" id="GO:0005737">
    <property type="term" value="C:cytoplasm"/>
    <property type="evidence" value="ECO:0007669"/>
    <property type="project" value="UniProtKB-SubCell"/>
</dbReference>
<dbReference type="InterPro" id="IPR036268">
    <property type="entry name" value="ZapD_sf"/>
</dbReference>
<comment type="function">
    <text evidence="5">Cell division factor that enhances FtsZ-ring assembly. Directly interacts with FtsZ and promotes bundling of FtsZ protofilaments, with a reduction in FtsZ GTPase activity.</text>
</comment>
<keyword evidence="2 5" id="KW-0132">Cell division</keyword>
<comment type="subcellular location">
    <subcellularLocation>
        <location evidence="5">Cytoplasm</location>
    </subcellularLocation>
    <text evidence="5">Localizes to mid-cell in an FtsZ-dependent manner.</text>
</comment>
<comment type="similarity">
    <text evidence="5">Belongs to the ZapD family.</text>
</comment>
<organism evidence="6 7">
    <name type="scientific">Thiobaca trueperi</name>
    <dbReference type="NCBI Taxonomy" id="127458"/>
    <lineage>
        <taxon>Bacteria</taxon>
        <taxon>Pseudomonadati</taxon>
        <taxon>Pseudomonadota</taxon>
        <taxon>Gammaproteobacteria</taxon>
        <taxon>Chromatiales</taxon>
        <taxon>Chromatiaceae</taxon>
        <taxon>Thiobaca</taxon>
    </lineage>
</organism>
<dbReference type="PANTHER" id="PTHR39455">
    <property type="entry name" value="CELL DIVISION PROTEIN ZAPD"/>
    <property type="match status" value="1"/>
</dbReference>
<evidence type="ECO:0000313" key="7">
    <source>
        <dbReference type="Proteomes" id="UP000295717"/>
    </source>
</evidence>
<evidence type="ECO:0000313" key="6">
    <source>
        <dbReference type="EMBL" id="TCT19831.1"/>
    </source>
</evidence>
<gene>
    <name evidence="5" type="primary">zapD</name>
    <name evidence="6" type="ORF">EDC35_107159</name>
</gene>
<comment type="subunit">
    <text evidence="5">Interacts with FtsZ.</text>
</comment>
<accession>A0A4R3MWI4</accession>